<accession>A0A178ZDB7</accession>
<organism evidence="10 11">
    <name type="scientific">Fonsecaea erecta</name>
    <dbReference type="NCBI Taxonomy" id="1367422"/>
    <lineage>
        <taxon>Eukaryota</taxon>
        <taxon>Fungi</taxon>
        <taxon>Dikarya</taxon>
        <taxon>Ascomycota</taxon>
        <taxon>Pezizomycotina</taxon>
        <taxon>Eurotiomycetes</taxon>
        <taxon>Chaetothyriomycetidae</taxon>
        <taxon>Chaetothyriales</taxon>
        <taxon>Herpotrichiellaceae</taxon>
        <taxon>Fonsecaea</taxon>
    </lineage>
</organism>
<dbReference type="GO" id="GO:0016020">
    <property type="term" value="C:membrane"/>
    <property type="evidence" value="ECO:0007669"/>
    <property type="project" value="UniProtKB-SubCell"/>
</dbReference>
<keyword evidence="5 8" id="KW-1133">Transmembrane helix</keyword>
<dbReference type="GO" id="GO:0005975">
    <property type="term" value="P:carbohydrate metabolic process"/>
    <property type="evidence" value="ECO:0007669"/>
    <property type="project" value="UniProtKB-ARBA"/>
</dbReference>
<sequence>MLQPYDSTKIQSCLSDQRLIFFGGAKASQIFWTVGGKMDRHETQSTSQSPETNITGATIFSSDGAEIIHVWDSAFNSTRHALVGVRPTGKNEAHADHPWMIDDVHFFFTEDGVHLTDEAAPLHADIVLNYFCNKLLGVPSKSSQAYCCAPYVGPNAVQKMLLFVASCAIVYHLLSFFGWGKHVTSHERNWFSFSDAPRVGGAVATVSLAVLYCFTADRTALFEKAPKAVDLGKFVCGIGFALLAGLATLKQNRTQHEPADENMTMLPEHRQALSRQQTEEWKGWMQIVILLYHYFGLSKVLWVYQFVRLLVSSYLFMTGFGHTTYFITTNDFSFRRVATVLLRTNLLNVILAFVMGTRYDLYYFPMLTSLWFLIVWATVPRTATSGVDMHRFIRRVAISVTLVRLTLGASNIIEPFIAALNNTGLGLPEIDGRELFFRFGLDAYIAFIGMIAAVLYAEQDNCYSLLSHKTAAVSFLWAQLTSRLTAWGAAFVILAYSIFCACFPDKFRYNAWHPFLSPLPVLAFIVLRNSTRKLSASHSRLFAWFGRCSLETFVYQYHILLAADSRGVLRPRLVCKFVGRQTCRDVFDVLETAIVVAVFLWMSAATTNALSTLTKSLAGLGPKVLFTFIGLWILNLTWDSSAARTAQY</sequence>
<feature type="domain" description="Cas1p 10 TM acyl transferase" evidence="9">
    <location>
        <begin position="144"/>
        <end position="618"/>
    </location>
</feature>
<evidence type="ECO:0000256" key="6">
    <source>
        <dbReference type="ARBA" id="ARBA00023136"/>
    </source>
</evidence>
<dbReference type="OrthoDB" id="1932925at2759"/>
<evidence type="ECO:0000313" key="11">
    <source>
        <dbReference type="Proteomes" id="UP000078343"/>
    </source>
</evidence>
<evidence type="ECO:0000259" key="9">
    <source>
        <dbReference type="Pfam" id="PF07779"/>
    </source>
</evidence>
<evidence type="ECO:0000256" key="2">
    <source>
        <dbReference type="ARBA" id="ARBA00010666"/>
    </source>
</evidence>
<evidence type="ECO:0000313" key="10">
    <source>
        <dbReference type="EMBL" id="OAP57794.1"/>
    </source>
</evidence>
<evidence type="ECO:0000256" key="3">
    <source>
        <dbReference type="ARBA" id="ARBA00022679"/>
    </source>
</evidence>
<feature type="transmembrane region" description="Helical" evidence="8">
    <location>
        <begin position="361"/>
        <end position="379"/>
    </location>
</feature>
<keyword evidence="6 8" id="KW-0472">Membrane</keyword>
<dbReference type="PANTHER" id="PTHR13533">
    <property type="entry name" value="N-ACETYLNEURAMINATE 9-O-ACETYLTRANSFERASE"/>
    <property type="match status" value="1"/>
</dbReference>
<feature type="transmembrane region" description="Helical" evidence="8">
    <location>
        <begin position="283"/>
        <end position="302"/>
    </location>
</feature>
<feature type="transmembrane region" description="Helical" evidence="8">
    <location>
        <begin position="476"/>
        <end position="499"/>
    </location>
</feature>
<feature type="transmembrane region" description="Helical" evidence="8">
    <location>
        <begin position="435"/>
        <end position="456"/>
    </location>
</feature>
<comment type="similarity">
    <text evidence="2">Belongs to the PC-esterase family. CASD1 subfamily.</text>
</comment>
<feature type="transmembrane region" description="Helical" evidence="8">
    <location>
        <begin position="228"/>
        <end position="249"/>
    </location>
</feature>
<comment type="subcellular location">
    <subcellularLocation>
        <location evidence="1">Membrane</location>
        <topology evidence="1">Multi-pass membrane protein</topology>
    </subcellularLocation>
</comment>
<dbReference type="InterPro" id="IPR012419">
    <property type="entry name" value="Cas1_AcylTrans_dom"/>
</dbReference>
<dbReference type="Pfam" id="PF07779">
    <property type="entry name" value="Cas1_AcylT"/>
    <property type="match status" value="1"/>
</dbReference>
<feature type="transmembrane region" description="Helical" evidence="8">
    <location>
        <begin position="160"/>
        <end position="179"/>
    </location>
</feature>
<dbReference type="Proteomes" id="UP000078343">
    <property type="component" value="Unassembled WGS sequence"/>
</dbReference>
<evidence type="ECO:0000256" key="8">
    <source>
        <dbReference type="SAM" id="Phobius"/>
    </source>
</evidence>
<dbReference type="GeneID" id="30012700"/>
<keyword evidence="7" id="KW-0325">Glycoprotein</keyword>
<evidence type="ECO:0000256" key="7">
    <source>
        <dbReference type="ARBA" id="ARBA00023180"/>
    </source>
</evidence>
<dbReference type="EMBL" id="LVYI01000007">
    <property type="protein sequence ID" value="OAP57794.1"/>
    <property type="molecule type" value="Genomic_DNA"/>
</dbReference>
<dbReference type="AlphaFoldDB" id="A0A178ZDB7"/>
<dbReference type="GO" id="GO:0005794">
    <property type="term" value="C:Golgi apparatus"/>
    <property type="evidence" value="ECO:0007669"/>
    <property type="project" value="UniProtKB-ARBA"/>
</dbReference>
<feature type="transmembrane region" description="Helical" evidence="8">
    <location>
        <begin position="617"/>
        <end position="638"/>
    </location>
</feature>
<comment type="caution">
    <text evidence="10">The sequence shown here is derived from an EMBL/GenBank/DDBJ whole genome shotgun (WGS) entry which is preliminary data.</text>
</comment>
<feature type="transmembrane region" description="Helical" evidence="8">
    <location>
        <begin position="334"/>
        <end position="354"/>
    </location>
</feature>
<feature type="transmembrane region" description="Helical" evidence="8">
    <location>
        <begin position="309"/>
        <end position="328"/>
    </location>
</feature>
<feature type="transmembrane region" description="Helical" evidence="8">
    <location>
        <begin position="586"/>
        <end position="605"/>
    </location>
</feature>
<reference evidence="10 11" key="1">
    <citation type="submission" date="2016-04" db="EMBL/GenBank/DDBJ databases">
        <title>Draft genome of Fonsecaea erecta CBS 125763.</title>
        <authorList>
            <person name="Weiss V.A."/>
            <person name="Vicente V.A."/>
            <person name="Raittz R.T."/>
            <person name="Moreno L.F."/>
            <person name="De Souza E.M."/>
            <person name="Pedrosa F.O."/>
            <person name="Steffens M.B."/>
            <person name="Faoro H."/>
            <person name="Tadra-Sfeir M.Z."/>
            <person name="Najafzadeh M.J."/>
            <person name="Felipe M.S."/>
            <person name="Teixeira M."/>
            <person name="Sun J."/>
            <person name="Xi L."/>
            <person name="Gomes R."/>
            <person name="De Azevedo C.M."/>
            <person name="Salgado C.G."/>
            <person name="Da Silva M.B."/>
            <person name="Nascimento M.F."/>
            <person name="Queiroz-Telles F."/>
            <person name="Attili D.S."/>
            <person name="Gorbushina A."/>
        </authorList>
    </citation>
    <scope>NUCLEOTIDE SEQUENCE [LARGE SCALE GENOMIC DNA]</scope>
    <source>
        <strain evidence="10 11">CBS 125763</strain>
    </source>
</reference>
<keyword evidence="4 8" id="KW-0812">Transmembrane</keyword>
<keyword evidence="3" id="KW-0808">Transferase</keyword>
<dbReference type="PANTHER" id="PTHR13533:SF1">
    <property type="entry name" value="N-ACETYLNEURAMINATE 9-O-ACETYLTRANSFERASE"/>
    <property type="match status" value="1"/>
</dbReference>
<keyword evidence="11" id="KW-1185">Reference proteome</keyword>
<protein>
    <recommendedName>
        <fullName evidence="9">Cas1p 10 TM acyl transferase domain-containing protein</fullName>
    </recommendedName>
</protein>
<gene>
    <name evidence="10" type="ORF">AYL99_08532</name>
</gene>
<evidence type="ECO:0000256" key="4">
    <source>
        <dbReference type="ARBA" id="ARBA00022692"/>
    </source>
</evidence>
<feature type="transmembrane region" description="Helical" evidence="8">
    <location>
        <begin position="199"/>
        <end position="216"/>
    </location>
</feature>
<evidence type="ECO:0000256" key="5">
    <source>
        <dbReference type="ARBA" id="ARBA00022989"/>
    </source>
</evidence>
<name>A0A178ZDB7_9EURO</name>
<dbReference type="GO" id="GO:0016740">
    <property type="term" value="F:transferase activity"/>
    <property type="evidence" value="ECO:0007669"/>
    <property type="project" value="UniProtKB-KW"/>
</dbReference>
<dbReference type="RefSeq" id="XP_018691161.1">
    <property type="nucleotide sequence ID" value="XM_018840040.1"/>
</dbReference>
<proteinExistence type="inferred from homology"/>
<evidence type="ECO:0000256" key="1">
    <source>
        <dbReference type="ARBA" id="ARBA00004141"/>
    </source>
</evidence>